<keyword evidence="7" id="KW-1185">Reference proteome</keyword>
<dbReference type="PRINTS" id="PR00719">
    <property type="entry name" value="LMWPTPASE"/>
</dbReference>
<dbReference type="AlphaFoldDB" id="A0A542YVA9"/>
<dbReference type="RefSeq" id="WP_141785945.1">
    <property type="nucleotide sequence ID" value="NZ_BAAAIK010000001.1"/>
</dbReference>
<gene>
    <name evidence="6" type="ORF">FB467_3184</name>
</gene>
<evidence type="ECO:0000313" key="7">
    <source>
        <dbReference type="Proteomes" id="UP000319516"/>
    </source>
</evidence>
<dbReference type="GO" id="GO:0004725">
    <property type="term" value="F:protein tyrosine phosphatase activity"/>
    <property type="evidence" value="ECO:0007669"/>
    <property type="project" value="InterPro"/>
</dbReference>
<comment type="similarity">
    <text evidence="1">Belongs to the low molecular weight phosphotyrosine protein phosphatase family.</text>
</comment>
<protein>
    <submittedName>
        <fullName evidence="6">Protein-tyrosine phosphatase</fullName>
    </submittedName>
</protein>
<feature type="domain" description="Phosphotyrosine protein phosphatase I" evidence="5">
    <location>
        <begin position="3"/>
        <end position="187"/>
    </location>
</feature>
<evidence type="ECO:0000256" key="1">
    <source>
        <dbReference type="ARBA" id="ARBA00011063"/>
    </source>
</evidence>
<dbReference type="Pfam" id="PF01451">
    <property type="entry name" value="LMWPc"/>
    <property type="match status" value="1"/>
</dbReference>
<proteinExistence type="inferred from homology"/>
<reference evidence="6 7" key="1">
    <citation type="submission" date="2019-06" db="EMBL/GenBank/DDBJ databases">
        <title>Sequencing the genomes of 1000 actinobacteria strains.</title>
        <authorList>
            <person name="Klenk H.-P."/>
        </authorList>
    </citation>
    <scope>NUCLEOTIDE SEQUENCE [LARGE SCALE GENOMIC DNA]</scope>
    <source>
        <strain evidence="6 7">DSM 12335</strain>
    </source>
</reference>
<dbReference type="Proteomes" id="UP000319516">
    <property type="component" value="Unassembled WGS sequence"/>
</dbReference>
<dbReference type="PANTHER" id="PTHR11717">
    <property type="entry name" value="LOW MOLECULAR WEIGHT PROTEIN TYROSINE PHOSPHATASE"/>
    <property type="match status" value="1"/>
</dbReference>
<evidence type="ECO:0000256" key="2">
    <source>
        <dbReference type="ARBA" id="ARBA00022801"/>
    </source>
</evidence>
<dbReference type="InterPro" id="IPR050438">
    <property type="entry name" value="LMW_PTPase"/>
</dbReference>
<sequence length="191" mass="20562">MEGQILTVCTGNICRSPLLERVLQGMVDERWGAGTVPVRSAGTMAMVGHPMDEQSAERLAGFGGSADGFVSRQLTRDLVAAADLVLTATREHRAAVVKTYPKALRYTFTVGDFADLAEHLPAEDLPDTDDSAQWVREVTGALAAQRGLRPPREAAAVDIVDPYMRSAATYQLMSDQVAALLPHLSRALTGR</sequence>
<evidence type="ECO:0000313" key="6">
    <source>
        <dbReference type="EMBL" id="TQL52016.1"/>
    </source>
</evidence>
<keyword evidence="2" id="KW-0378">Hydrolase</keyword>
<name>A0A542YVA9_9MICO</name>
<dbReference type="Gene3D" id="3.40.50.2300">
    <property type="match status" value="1"/>
</dbReference>
<dbReference type="OrthoDB" id="9784339at2"/>
<dbReference type="PANTHER" id="PTHR11717:SF31">
    <property type="entry name" value="LOW MOLECULAR WEIGHT PROTEIN-TYROSINE-PHOSPHATASE ETP-RELATED"/>
    <property type="match status" value="1"/>
</dbReference>
<dbReference type="SUPFAM" id="SSF52788">
    <property type="entry name" value="Phosphotyrosine protein phosphatases I"/>
    <property type="match status" value="1"/>
</dbReference>
<dbReference type="EMBL" id="VFOP01000001">
    <property type="protein sequence ID" value="TQL52016.1"/>
    <property type="molecule type" value="Genomic_DNA"/>
</dbReference>
<evidence type="ECO:0000256" key="4">
    <source>
        <dbReference type="PIRSR" id="PIRSR617867-1"/>
    </source>
</evidence>
<evidence type="ECO:0000259" key="5">
    <source>
        <dbReference type="SMART" id="SM00226"/>
    </source>
</evidence>
<dbReference type="InterPro" id="IPR036196">
    <property type="entry name" value="Ptyr_pPase_sf"/>
</dbReference>
<comment type="caution">
    <text evidence="6">The sequence shown here is derived from an EMBL/GenBank/DDBJ whole genome shotgun (WGS) entry which is preliminary data.</text>
</comment>
<feature type="active site" description="Nucleophile" evidence="4">
    <location>
        <position position="9"/>
    </location>
</feature>
<organism evidence="6 7">
    <name type="scientific">Ornithinicoccus hortensis</name>
    <dbReference type="NCBI Taxonomy" id="82346"/>
    <lineage>
        <taxon>Bacteria</taxon>
        <taxon>Bacillati</taxon>
        <taxon>Actinomycetota</taxon>
        <taxon>Actinomycetes</taxon>
        <taxon>Micrococcales</taxon>
        <taxon>Intrasporangiaceae</taxon>
        <taxon>Ornithinicoccus</taxon>
    </lineage>
</organism>
<keyword evidence="3" id="KW-0904">Protein phosphatase</keyword>
<dbReference type="InterPro" id="IPR023485">
    <property type="entry name" value="Ptyr_pPase"/>
</dbReference>
<dbReference type="SMART" id="SM00226">
    <property type="entry name" value="LMWPc"/>
    <property type="match status" value="1"/>
</dbReference>
<accession>A0A542YVA9</accession>
<evidence type="ECO:0000256" key="3">
    <source>
        <dbReference type="ARBA" id="ARBA00022912"/>
    </source>
</evidence>
<feature type="active site" evidence="4">
    <location>
        <position position="15"/>
    </location>
</feature>
<dbReference type="InterPro" id="IPR017867">
    <property type="entry name" value="Tyr_phospatase_low_mol_wt"/>
</dbReference>